<dbReference type="InterPro" id="IPR045008">
    <property type="entry name" value="ACX4-like"/>
</dbReference>
<gene>
    <name evidence="3" type="ORF">GY24_01365</name>
</gene>
<evidence type="ECO:0008006" key="5">
    <source>
        <dbReference type="Google" id="ProtNLM"/>
    </source>
</evidence>
<dbReference type="InterPro" id="IPR013786">
    <property type="entry name" value="AcylCoA_DH/ox_N"/>
</dbReference>
<dbReference type="Proteomes" id="UP000237755">
    <property type="component" value="Unassembled WGS sequence"/>
</dbReference>
<keyword evidence="4" id="KW-1185">Reference proteome</keyword>
<evidence type="ECO:0000259" key="2">
    <source>
        <dbReference type="Pfam" id="PF02771"/>
    </source>
</evidence>
<evidence type="ECO:0000259" key="1">
    <source>
        <dbReference type="Pfam" id="PF02770"/>
    </source>
</evidence>
<comment type="caution">
    <text evidence="3">The sequence shown here is derived from an EMBL/GenBank/DDBJ whole genome shotgun (WGS) entry which is preliminary data.</text>
</comment>
<dbReference type="RefSeq" id="WP_233279137.1">
    <property type="nucleotide sequence ID" value="NZ_MPZN01000003.1"/>
</dbReference>
<organism evidence="3 4">
    <name type="scientific">Microterricola pindariensis</name>
    <dbReference type="NCBI Taxonomy" id="478010"/>
    <lineage>
        <taxon>Bacteria</taxon>
        <taxon>Bacillati</taxon>
        <taxon>Actinomycetota</taxon>
        <taxon>Actinomycetes</taxon>
        <taxon>Micrococcales</taxon>
        <taxon>Microbacteriaceae</taxon>
        <taxon>Microterricola</taxon>
    </lineage>
</organism>
<sequence>MTTDTNRIIKRLEGNTIVVAQADHSDFFLMASLLSARETSTRARVREFVDTKLLPIINDYWERAVFPHELIPELRKLGIAGTSIQGYGCPGMSVLETGVTAMEISRGDGSLNTFLAVQSGLAMGSINQLGSEEQKQRWLPKMATLDLIGAFALTEPDHGSDSVALETTAELRGSHYVLNGHKRWIGNGSMADVVIIWARDISDSAVKAFVLERDP</sequence>
<dbReference type="Pfam" id="PF02771">
    <property type="entry name" value="Acyl-CoA_dh_N"/>
    <property type="match status" value="1"/>
</dbReference>
<dbReference type="Gene3D" id="1.10.540.10">
    <property type="entry name" value="Acyl-CoA dehydrogenase/oxidase, N-terminal domain"/>
    <property type="match status" value="1"/>
</dbReference>
<dbReference type="Gene3D" id="2.40.110.10">
    <property type="entry name" value="Butyryl-CoA Dehydrogenase, subunit A, domain 2"/>
    <property type="match status" value="1"/>
</dbReference>
<dbReference type="Pfam" id="PF02770">
    <property type="entry name" value="Acyl-CoA_dh_M"/>
    <property type="match status" value="1"/>
</dbReference>
<evidence type="ECO:0000313" key="3">
    <source>
        <dbReference type="EMBL" id="PPL20222.1"/>
    </source>
</evidence>
<dbReference type="InterPro" id="IPR037069">
    <property type="entry name" value="AcylCoA_DH/ox_N_sf"/>
</dbReference>
<dbReference type="PANTHER" id="PTHR43188:SF1">
    <property type="entry name" value="ACYL-COA DEHYDROGENASE"/>
    <property type="match status" value="1"/>
</dbReference>
<dbReference type="PANTHER" id="PTHR43188">
    <property type="entry name" value="ACYL-COENZYME A OXIDASE"/>
    <property type="match status" value="1"/>
</dbReference>
<accession>A0ABX5AZH8</accession>
<feature type="domain" description="Acyl-CoA dehydrogenase/oxidase N-terminal" evidence="2">
    <location>
        <begin position="38"/>
        <end position="144"/>
    </location>
</feature>
<protein>
    <recommendedName>
        <fullName evidence="5">Acyl-CoA dehydrogenase</fullName>
    </recommendedName>
</protein>
<proteinExistence type="predicted"/>
<dbReference type="InterPro" id="IPR006091">
    <property type="entry name" value="Acyl-CoA_Oxase/DH_mid-dom"/>
</dbReference>
<dbReference type="InterPro" id="IPR046373">
    <property type="entry name" value="Acyl-CoA_Oxase/DH_mid-dom_sf"/>
</dbReference>
<feature type="non-terminal residue" evidence="3">
    <location>
        <position position="215"/>
    </location>
</feature>
<evidence type="ECO:0000313" key="4">
    <source>
        <dbReference type="Proteomes" id="UP000237755"/>
    </source>
</evidence>
<feature type="domain" description="Acyl-CoA oxidase/dehydrogenase middle" evidence="1">
    <location>
        <begin position="150"/>
        <end position="214"/>
    </location>
</feature>
<dbReference type="InterPro" id="IPR009100">
    <property type="entry name" value="AcylCoA_DH/oxidase_NM_dom_sf"/>
</dbReference>
<reference evidence="3 4" key="1">
    <citation type="journal article" date="2008" name="Int. J. Syst. Evol. Microbiol.">
        <title>Leifsonia pindariensis sp. nov., isolated from the Pindari glacier of the Indian Himalayas, and emended description of the genus Leifsonia.</title>
        <authorList>
            <person name="Reddy G.S."/>
            <person name="Prabagaran S.R."/>
            <person name="Shivaji S."/>
        </authorList>
    </citation>
    <scope>NUCLEOTIDE SEQUENCE [LARGE SCALE GENOMIC DNA]</scope>
    <source>
        <strain evidence="3 4">PON 10</strain>
    </source>
</reference>
<dbReference type="SUPFAM" id="SSF56645">
    <property type="entry name" value="Acyl-CoA dehydrogenase NM domain-like"/>
    <property type="match status" value="1"/>
</dbReference>
<dbReference type="EMBL" id="MPZN01000003">
    <property type="protein sequence ID" value="PPL20222.1"/>
    <property type="molecule type" value="Genomic_DNA"/>
</dbReference>
<name>A0ABX5AZH8_9MICO</name>